<dbReference type="AlphaFoldDB" id="A0AA39ZT11"/>
<protein>
    <submittedName>
        <fullName evidence="2">Heterokaryon incompatibility protein-domain-containing protein</fullName>
    </submittedName>
</protein>
<sequence>DPCAAFVPRRPVHSDFTSQTVISIATGIIDECRNGHSECQPRQPTPLPTRVLNVAGGQVRLHLARPDEHAEYVTLSYCWGGPQPLILLHDTLDTFVEGIDTDRLPLTIRDAVAATRALGLQYLWVDALCIIQDSEEDKGFEIENMGEVYRNSVLTLAASRATSVNQGFSPTALPDSSPATSTISTAPIDLSLANGKTGRLYLTKKVYDQVEALPLNKRGWALQERLLSGRVLAFGNEAVWMCGKHRHRPLVASVLYTAPFPSLTCTTLAALRALDAARRASHWADVISDFTGRDLTVADDRVRALMGVVNVFAAVWGDRCLWGLWTSSFVLGAWWRARPRPGDIRSARAPSWSWMSLDCQVQQRD</sequence>
<dbReference type="PANTHER" id="PTHR33112:SF16">
    <property type="entry name" value="HETEROKARYON INCOMPATIBILITY DOMAIN-CONTAINING PROTEIN"/>
    <property type="match status" value="1"/>
</dbReference>
<gene>
    <name evidence="2" type="ORF">B0T26DRAFT_596097</name>
</gene>
<dbReference type="EMBL" id="JAUIRO010000008">
    <property type="protein sequence ID" value="KAK0703092.1"/>
    <property type="molecule type" value="Genomic_DNA"/>
</dbReference>
<feature type="non-terminal residue" evidence="2">
    <location>
        <position position="1"/>
    </location>
</feature>
<evidence type="ECO:0000259" key="1">
    <source>
        <dbReference type="Pfam" id="PF06985"/>
    </source>
</evidence>
<feature type="domain" description="Heterokaryon incompatibility" evidence="1">
    <location>
        <begin position="72"/>
        <end position="224"/>
    </location>
</feature>
<accession>A0AA39ZT11</accession>
<dbReference type="Proteomes" id="UP001172101">
    <property type="component" value="Unassembled WGS sequence"/>
</dbReference>
<evidence type="ECO:0000313" key="3">
    <source>
        <dbReference type="Proteomes" id="UP001172101"/>
    </source>
</evidence>
<feature type="non-terminal residue" evidence="2">
    <location>
        <position position="365"/>
    </location>
</feature>
<evidence type="ECO:0000313" key="2">
    <source>
        <dbReference type="EMBL" id="KAK0703092.1"/>
    </source>
</evidence>
<proteinExistence type="predicted"/>
<dbReference type="PANTHER" id="PTHR33112">
    <property type="entry name" value="DOMAIN PROTEIN, PUTATIVE-RELATED"/>
    <property type="match status" value="1"/>
</dbReference>
<dbReference type="Pfam" id="PF06985">
    <property type="entry name" value="HET"/>
    <property type="match status" value="1"/>
</dbReference>
<reference evidence="2" key="1">
    <citation type="submission" date="2023-06" db="EMBL/GenBank/DDBJ databases">
        <title>Genome-scale phylogeny and comparative genomics of the fungal order Sordariales.</title>
        <authorList>
            <consortium name="Lawrence Berkeley National Laboratory"/>
            <person name="Hensen N."/>
            <person name="Bonometti L."/>
            <person name="Westerberg I."/>
            <person name="Brannstrom I.O."/>
            <person name="Guillou S."/>
            <person name="Cros-Aarteil S."/>
            <person name="Calhoun S."/>
            <person name="Haridas S."/>
            <person name="Kuo A."/>
            <person name="Mondo S."/>
            <person name="Pangilinan J."/>
            <person name="Riley R."/>
            <person name="LaButti K."/>
            <person name="Andreopoulos B."/>
            <person name="Lipzen A."/>
            <person name="Chen C."/>
            <person name="Yanf M."/>
            <person name="Daum C."/>
            <person name="Ng V."/>
            <person name="Clum A."/>
            <person name="Steindorff A."/>
            <person name="Ohm R."/>
            <person name="Martin F."/>
            <person name="Silar P."/>
            <person name="Natvig D."/>
            <person name="Lalanne C."/>
            <person name="Gautier V."/>
            <person name="Ament-velasquez S.L."/>
            <person name="Kruys A."/>
            <person name="Hutchinson M.I."/>
            <person name="Powell A.J."/>
            <person name="Barry K."/>
            <person name="Miller A.N."/>
            <person name="Grigoriev I.V."/>
            <person name="Debuchy R."/>
            <person name="Gladieux P."/>
            <person name="Thoren M.H."/>
            <person name="Johannesson H."/>
        </authorList>
    </citation>
    <scope>NUCLEOTIDE SEQUENCE</scope>
    <source>
        <strain evidence="2">SMH2392-1A</strain>
    </source>
</reference>
<organism evidence="2 3">
    <name type="scientific">Lasiosphaeria miniovina</name>
    <dbReference type="NCBI Taxonomy" id="1954250"/>
    <lineage>
        <taxon>Eukaryota</taxon>
        <taxon>Fungi</taxon>
        <taxon>Dikarya</taxon>
        <taxon>Ascomycota</taxon>
        <taxon>Pezizomycotina</taxon>
        <taxon>Sordariomycetes</taxon>
        <taxon>Sordariomycetidae</taxon>
        <taxon>Sordariales</taxon>
        <taxon>Lasiosphaeriaceae</taxon>
        <taxon>Lasiosphaeria</taxon>
    </lineage>
</organism>
<dbReference type="RefSeq" id="XP_060289951.1">
    <property type="nucleotide sequence ID" value="XM_060435605.1"/>
</dbReference>
<name>A0AA39ZT11_9PEZI</name>
<dbReference type="GeneID" id="85318875"/>
<comment type="caution">
    <text evidence="2">The sequence shown here is derived from an EMBL/GenBank/DDBJ whole genome shotgun (WGS) entry which is preliminary data.</text>
</comment>
<keyword evidence="3" id="KW-1185">Reference proteome</keyword>
<dbReference type="InterPro" id="IPR010730">
    <property type="entry name" value="HET"/>
</dbReference>